<accession>A0A923HT77</accession>
<protein>
    <submittedName>
        <fullName evidence="3">LPXTG cell wall anchor domain-containing protein</fullName>
    </submittedName>
</protein>
<gene>
    <name evidence="3" type="ORF">GH810_00275</name>
</gene>
<dbReference type="AlphaFoldDB" id="A0A923HT77"/>
<name>A0A923HT77_9FIRM</name>
<sequence length="802" mass="84331">MKKEIQQRALTLIQQKRKKKKTRVMLSLLSLIVILGTFYALALPALTLEKEPAGGLEELNQSDASYSPATETTAETGSSMNSDASAGSVKSADSTTPKTPAEPAESSDATAPATPVENTGSATPATPVENTGSTVPATPVENTGTAAPVTAENNTATVALTTPVESSAAVSSATTTANAVTAVTAEKSKTSSRTEYTYEENGLKVTAVLSDPAAIPDEAKLSVKRITPQNDPEHYAQYLQMLQNSLGTADNTAFSAYDICFLLNGQEIEPQAGSTVKVTIEDAAASTASAENLQVFHVVEAASKAPELQAVAAKTTDLNGESAITFTADSFSAYIVTPPVIPTGSSLKYKLIDDASDTFTQTSYYNASQLLGIAGNFHIVAFNTATLNSHTNGNILANQLKANVNFGTNNLSSELSYVQNYTTVSPTSAASNNHVLVLGSGNKVTTYDPNSFAVNGTKLDRPQNIWQDADSSTRPFIDLAQVKIQISGIASTIAQMKPVNTKSNLNSGGNSNDSYLMLTDPDKVGVYNISASDLSSYGYFGIKGFQSGHNGTVIINVDCSNAPATLSLPICEMYVGTAMQSLNEVTNFVNGRIIWNFGNYNGTITTNRMYGTVIAPNATINVNQNLNGTIIGKNVNINAESHRDDFIGRLSNGATVTVNKSWLGNDGASLKDSDLTGMAATFQLYRSSDSDGTKTAVGDPVTLNSSTGWSKSWGELPTGYTYSVVETGVTKGGVDVTGKYQTTYSADSCTDSGTFVVSNQIIYTLPNTGGAGTGLFTIAGLTLMGAALYRYRKTRPSGTSKR</sequence>
<keyword evidence="2" id="KW-1133">Transmembrane helix</keyword>
<feature type="compositionally biased region" description="Polar residues" evidence="1">
    <location>
        <begin position="59"/>
        <end position="85"/>
    </location>
</feature>
<comment type="caution">
    <text evidence="3">The sequence shown here is derived from an EMBL/GenBank/DDBJ whole genome shotgun (WGS) entry which is preliminary data.</text>
</comment>
<evidence type="ECO:0000256" key="1">
    <source>
        <dbReference type="SAM" id="MobiDB-lite"/>
    </source>
</evidence>
<reference evidence="3" key="1">
    <citation type="submission" date="2019-10" db="EMBL/GenBank/DDBJ databases">
        <authorList>
            <person name="Ross D.E."/>
            <person name="Gulliver D."/>
        </authorList>
    </citation>
    <scope>NUCLEOTIDE SEQUENCE</scope>
    <source>
        <strain evidence="3">DER-2019</strain>
    </source>
</reference>
<evidence type="ECO:0000313" key="4">
    <source>
        <dbReference type="Proteomes" id="UP000616595"/>
    </source>
</evidence>
<feature type="transmembrane region" description="Helical" evidence="2">
    <location>
        <begin position="769"/>
        <end position="791"/>
    </location>
</feature>
<proteinExistence type="predicted"/>
<evidence type="ECO:0000256" key="2">
    <source>
        <dbReference type="SAM" id="Phobius"/>
    </source>
</evidence>
<dbReference type="OrthoDB" id="1994830at2"/>
<keyword evidence="2" id="KW-0812">Transmembrane</keyword>
<dbReference type="Proteomes" id="UP000616595">
    <property type="component" value="Unassembled WGS sequence"/>
</dbReference>
<feature type="compositionally biased region" description="Polar residues" evidence="1">
    <location>
        <begin position="116"/>
        <end position="151"/>
    </location>
</feature>
<dbReference type="SUPFAM" id="SSF49478">
    <property type="entry name" value="Cna protein B-type domain"/>
    <property type="match status" value="1"/>
</dbReference>
<keyword evidence="2" id="KW-0472">Membrane</keyword>
<evidence type="ECO:0000313" key="3">
    <source>
        <dbReference type="EMBL" id="MBC3886752.1"/>
    </source>
</evidence>
<dbReference type="RefSeq" id="WP_148565391.1">
    <property type="nucleotide sequence ID" value="NZ_RXYA01000001.1"/>
</dbReference>
<dbReference type="EMBL" id="WJBD01000001">
    <property type="protein sequence ID" value="MBC3886752.1"/>
    <property type="molecule type" value="Genomic_DNA"/>
</dbReference>
<dbReference type="NCBIfam" id="TIGR01167">
    <property type="entry name" value="LPXTG_anchor"/>
    <property type="match status" value="1"/>
</dbReference>
<keyword evidence="4" id="KW-1185">Reference proteome</keyword>
<reference evidence="3" key="2">
    <citation type="submission" date="2020-10" db="EMBL/GenBank/DDBJ databases">
        <title>Comparative genomics of the Acetobacterium genus.</title>
        <authorList>
            <person name="Marshall C."/>
            <person name="May H."/>
            <person name="Norman S."/>
        </authorList>
    </citation>
    <scope>NUCLEOTIDE SEQUENCE</scope>
    <source>
        <strain evidence="3">DER-2019</strain>
    </source>
</reference>
<feature type="region of interest" description="Disordered" evidence="1">
    <location>
        <begin position="57"/>
        <end position="151"/>
    </location>
</feature>
<organism evidence="3 4">
    <name type="scientific">Acetobacterium paludosum</name>
    <dbReference type="NCBI Taxonomy" id="52693"/>
    <lineage>
        <taxon>Bacteria</taxon>
        <taxon>Bacillati</taxon>
        <taxon>Bacillota</taxon>
        <taxon>Clostridia</taxon>
        <taxon>Eubacteriales</taxon>
        <taxon>Eubacteriaceae</taxon>
        <taxon>Acetobacterium</taxon>
    </lineage>
</organism>
<dbReference type="Gene3D" id="2.60.40.1140">
    <property type="entry name" value="Collagen-binding surface protein Cna, B-type domain"/>
    <property type="match status" value="1"/>
</dbReference>